<feature type="non-terminal residue" evidence="1">
    <location>
        <position position="1"/>
    </location>
</feature>
<comment type="caution">
    <text evidence="1">The sequence shown here is derived from an EMBL/GenBank/DDBJ whole genome shotgun (WGS) entry which is preliminary data.</text>
</comment>
<evidence type="ECO:0000313" key="1">
    <source>
        <dbReference type="EMBL" id="MEL0606620.1"/>
    </source>
</evidence>
<dbReference type="Proteomes" id="UP001374952">
    <property type="component" value="Unassembled WGS sequence"/>
</dbReference>
<gene>
    <name evidence="1" type="ORF">V6250_21115</name>
</gene>
<organism evidence="1 2">
    <name type="scientific">Pseudoalteromonas undina</name>
    <dbReference type="NCBI Taxonomy" id="43660"/>
    <lineage>
        <taxon>Bacteria</taxon>
        <taxon>Pseudomonadati</taxon>
        <taxon>Pseudomonadota</taxon>
        <taxon>Gammaproteobacteria</taxon>
        <taxon>Alteromonadales</taxon>
        <taxon>Pseudoalteromonadaceae</taxon>
        <taxon>Pseudoalteromonas</taxon>
    </lineage>
</organism>
<feature type="non-terminal residue" evidence="1">
    <location>
        <position position="70"/>
    </location>
</feature>
<accession>A0ACC6R9W0</accession>
<dbReference type="EMBL" id="JBAKAX010000311">
    <property type="protein sequence ID" value="MEL0606620.1"/>
    <property type="molecule type" value="Genomic_DNA"/>
</dbReference>
<protein>
    <submittedName>
        <fullName evidence="1">Sodium:proton antiporter</fullName>
    </submittedName>
</protein>
<keyword evidence="2" id="KW-1185">Reference proteome</keyword>
<reference evidence="1" key="1">
    <citation type="submission" date="2024-02" db="EMBL/GenBank/DDBJ databases">
        <title>Bacteria isolated from the canopy kelp, Nereocystis luetkeana.</title>
        <authorList>
            <person name="Pfister C.A."/>
            <person name="Younker I.T."/>
            <person name="Light S.H."/>
        </authorList>
    </citation>
    <scope>NUCLEOTIDE SEQUENCE</scope>
    <source>
        <strain evidence="1">TN.2.01</strain>
    </source>
</reference>
<name>A0ACC6R9W0_9GAMM</name>
<proteinExistence type="predicted"/>
<evidence type="ECO:0000313" key="2">
    <source>
        <dbReference type="Proteomes" id="UP001374952"/>
    </source>
</evidence>
<sequence length="70" mass="8198">WIILFVNPLHGQSHTEIQHLLNENILDIASLWLFLMAAMTFVANLNSKGFIENIEHRVMPKRISERQLML</sequence>